<dbReference type="PANTHER" id="PTHR35936:SF19">
    <property type="entry name" value="AMINO-ACID-BINDING PROTEIN YXEM-RELATED"/>
    <property type="match status" value="1"/>
</dbReference>
<evidence type="ECO:0000313" key="4">
    <source>
        <dbReference type="Proteomes" id="UP000027661"/>
    </source>
</evidence>
<dbReference type="SMART" id="SM00062">
    <property type="entry name" value="PBPb"/>
    <property type="match status" value="1"/>
</dbReference>
<name>A0A069SLZ8_PHOVU</name>
<evidence type="ECO:0000313" key="3">
    <source>
        <dbReference type="EMBL" id="KDS55701.1"/>
    </source>
</evidence>
<protein>
    <submittedName>
        <fullName evidence="3">Bacterial extracellular solute-binding s, 3 family protein</fullName>
    </submittedName>
</protein>
<sequence>MRKYLKYILMGILAVTLSSIFFKKKTEAETSLPRDYAEIAASGILRAVTEYNSISFYADGDTVSGFHYELLHAFAHSKGLKPEITPEMSFSKRLEGVQKGTYDILANSTVVTTEYKDSLLFTRPIILNKQVLVQRKPEKENDSLYIHSQLELARKTLHLVKNSPAILRIHNLSNEIGDTIYIKEVEKYGQEQLLAMVAHGDIDYAVCDESIAKASINDFPQLDIETAISFSQFYSWGVSKHSPILLDSLNSWLNDYVKTPAFKLLRKKYYNN</sequence>
<dbReference type="PANTHER" id="PTHR35936">
    <property type="entry name" value="MEMBRANE-BOUND LYTIC MUREIN TRANSGLYCOSYLASE F"/>
    <property type="match status" value="1"/>
</dbReference>
<organism evidence="3 4">
    <name type="scientific">Phocaeicola vulgatus str. 3975 RP4</name>
    <dbReference type="NCBI Taxonomy" id="1339352"/>
    <lineage>
        <taxon>Bacteria</taxon>
        <taxon>Pseudomonadati</taxon>
        <taxon>Bacteroidota</taxon>
        <taxon>Bacteroidia</taxon>
        <taxon>Bacteroidales</taxon>
        <taxon>Bacteroidaceae</taxon>
        <taxon>Phocaeicola</taxon>
    </lineage>
</organism>
<dbReference type="SUPFAM" id="SSF53850">
    <property type="entry name" value="Periplasmic binding protein-like II"/>
    <property type="match status" value="1"/>
</dbReference>
<reference evidence="3 4" key="1">
    <citation type="submission" date="2014-04" db="EMBL/GenBank/DDBJ databases">
        <authorList>
            <person name="Sears C."/>
            <person name="Carroll K."/>
            <person name="Sack B.R."/>
            <person name="Qadri F."/>
            <person name="Myers L.L."/>
            <person name="Chung G.-T."/>
            <person name="Escheverria P."/>
            <person name="Fraser C.M."/>
            <person name="Sadzewicz L."/>
            <person name="Shefchek K.A."/>
            <person name="Tallon L."/>
            <person name="Das S.P."/>
            <person name="Daugherty S."/>
            <person name="Mongodin E.F."/>
        </authorList>
    </citation>
    <scope>NUCLEOTIDE SEQUENCE [LARGE SCALE GENOMIC DNA]</scope>
    <source>
        <strain evidence="3 4">3975 RP4</strain>
    </source>
</reference>
<dbReference type="PATRIC" id="fig|1339352.3.peg.965"/>
<accession>A0A069SLZ8</accession>
<dbReference type="Proteomes" id="UP000027661">
    <property type="component" value="Unassembled WGS sequence"/>
</dbReference>
<dbReference type="CDD" id="cd01009">
    <property type="entry name" value="PBP2_YfhD_N"/>
    <property type="match status" value="1"/>
</dbReference>
<evidence type="ECO:0000256" key="1">
    <source>
        <dbReference type="ARBA" id="ARBA00022729"/>
    </source>
</evidence>
<dbReference type="AlphaFoldDB" id="A0A069SLZ8"/>
<dbReference type="Pfam" id="PF00497">
    <property type="entry name" value="SBP_bac_3"/>
    <property type="match status" value="1"/>
</dbReference>
<feature type="domain" description="Solute-binding protein family 3/N-terminal" evidence="2">
    <location>
        <begin position="44"/>
        <end position="272"/>
    </location>
</feature>
<dbReference type="Gene3D" id="3.40.190.10">
    <property type="entry name" value="Periplasmic binding protein-like II"/>
    <property type="match status" value="2"/>
</dbReference>
<comment type="caution">
    <text evidence="3">The sequence shown here is derived from an EMBL/GenBank/DDBJ whole genome shotgun (WGS) entry which is preliminary data.</text>
</comment>
<gene>
    <name evidence="3" type="ORF">M099_0998</name>
</gene>
<dbReference type="EMBL" id="JNHM01000012">
    <property type="protein sequence ID" value="KDS55701.1"/>
    <property type="molecule type" value="Genomic_DNA"/>
</dbReference>
<evidence type="ECO:0000259" key="2">
    <source>
        <dbReference type="SMART" id="SM00062"/>
    </source>
</evidence>
<dbReference type="InterPro" id="IPR001638">
    <property type="entry name" value="Solute-binding_3/MltF_N"/>
</dbReference>
<proteinExistence type="predicted"/>
<dbReference type="RefSeq" id="WP_005848601.1">
    <property type="nucleotide sequence ID" value="NZ_JNHM01000012.1"/>
</dbReference>
<keyword evidence="1" id="KW-0732">Signal</keyword>